<evidence type="ECO:0000313" key="3">
    <source>
        <dbReference type="Proteomes" id="UP000613193"/>
    </source>
</evidence>
<dbReference type="RefSeq" id="WP_200064608.1">
    <property type="nucleotide sequence ID" value="NZ_JAEHFW010000001.1"/>
</dbReference>
<sequence length="155" mass="17395">MYTYRIAQTKYAADRNASGIDGRWNSRGRYVIYTGGSLALSCLEKLVHTAGTSLYAGDFSVTIFNLPAGLAVKEITQADLLKHNSQWQKVINYPITQALGDAWLQGMQTAVLKVPSAIIELEHNYLFNPAHPDFDRIKIAAINKFTFDERLRTKN</sequence>
<feature type="domain" description="RES" evidence="1">
    <location>
        <begin position="11"/>
        <end position="141"/>
    </location>
</feature>
<gene>
    <name evidence="2" type="ORF">I5M19_04710</name>
</gene>
<accession>A0A934ULI2</accession>
<dbReference type="Proteomes" id="UP000613193">
    <property type="component" value="Unassembled WGS sequence"/>
</dbReference>
<dbReference type="EMBL" id="JAEHFW010000001">
    <property type="protein sequence ID" value="MBK0378593.1"/>
    <property type="molecule type" value="Genomic_DNA"/>
</dbReference>
<organism evidence="2 3">
    <name type="scientific">Mucilaginibacter segetis</name>
    <dbReference type="NCBI Taxonomy" id="2793071"/>
    <lineage>
        <taxon>Bacteria</taxon>
        <taxon>Pseudomonadati</taxon>
        <taxon>Bacteroidota</taxon>
        <taxon>Sphingobacteriia</taxon>
        <taxon>Sphingobacteriales</taxon>
        <taxon>Sphingobacteriaceae</taxon>
        <taxon>Mucilaginibacter</taxon>
    </lineage>
</organism>
<proteinExistence type="predicted"/>
<name>A0A934ULI2_9SPHI</name>
<evidence type="ECO:0000313" key="2">
    <source>
        <dbReference type="EMBL" id="MBK0378593.1"/>
    </source>
</evidence>
<comment type="caution">
    <text evidence="2">The sequence shown here is derived from an EMBL/GenBank/DDBJ whole genome shotgun (WGS) entry which is preliminary data.</text>
</comment>
<dbReference type="InterPro" id="IPR014914">
    <property type="entry name" value="RES_dom"/>
</dbReference>
<dbReference type="Pfam" id="PF08808">
    <property type="entry name" value="RES"/>
    <property type="match status" value="1"/>
</dbReference>
<reference evidence="2" key="1">
    <citation type="submission" date="2020-12" db="EMBL/GenBank/DDBJ databases">
        <title>Bacterial novel species Mucilaginibacter sp. SD-g isolated from soil.</title>
        <authorList>
            <person name="Jung H.-Y."/>
        </authorList>
    </citation>
    <scope>NUCLEOTIDE SEQUENCE</scope>
    <source>
        <strain evidence="2">SD-g</strain>
    </source>
</reference>
<dbReference type="AlphaFoldDB" id="A0A934ULI2"/>
<evidence type="ECO:0000259" key="1">
    <source>
        <dbReference type="SMART" id="SM00953"/>
    </source>
</evidence>
<dbReference type="SMART" id="SM00953">
    <property type="entry name" value="RES"/>
    <property type="match status" value="1"/>
</dbReference>
<protein>
    <submittedName>
        <fullName evidence="2">RES family NAD+ phosphorylase</fullName>
    </submittedName>
</protein>
<keyword evidence="3" id="KW-1185">Reference proteome</keyword>